<feature type="domain" description="Zn(2)-C6 fungal-type" evidence="2">
    <location>
        <begin position="4"/>
        <end position="32"/>
    </location>
</feature>
<sequence length="143" mass="15780">MRNRKRRTRCDRGRPCSECSKRHADCDYTEASAPPAQDYYNPISLTPASASQLMGESSQLYPSHLPPHGRGKTASPGSPQDFSMDDLAAQLSIITLGRRVSSQSRGHPHPLQTQIESIVAKPPNRPPVTFIQPEQQFSLDLVA</sequence>
<organism evidence="3 5">
    <name type="scientific">Puccinia coronata f. sp. avenae</name>
    <dbReference type="NCBI Taxonomy" id="200324"/>
    <lineage>
        <taxon>Eukaryota</taxon>
        <taxon>Fungi</taxon>
        <taxon>Dikarya</taxon>
        <taxon>Basidiomycota</taxon>
        <taxon>Pucciniomycotina</taxon>
        <taxon>Pucciniomycetes</taxon>
        <taxon>Pucciniales</taxon>
        <taxon>Pucciniaceae</taxon>
        <taxon>Puccinia</taxon>
    </lineage>
</organism>
<dbReference type="EMBL" id="PGCI01000705">
    <property type="protein sequence ID" value="PLW20057.1"/>
    <property type="molecule type" value="Genomic_DNA"/>
</dbReference>
<evidence type="ECO:0000313" key="5">
    <source>
        <dbReference type="Proteomes" id="UP000235392"/>
    </source>
</evidence>
<feature type="region of interest" description="Disordered" evidence="1">
    <location>
        <begin position="50"/>
        <end position="83"/>
    </location>
</feature>
<name>A0A2N5T3J9_9BASI</name>
<dbReference type="SUPFAM" id="SSF57701">
    <property type="entry name" value="Zn2/Cys6 DNA-binding domain"/>
    <property type="match status" value="1"/>
</dbReference>
<reference evidence="3 5" key="1">
    <citation type="submission" date="2017-11" db="EMBL/GenBank/DDBJ databases">
        <title>De novo assembly and phasing of dikaryotic genomes from two isolates of Puccinia coronata f. sp. avenae, the causal agent of oat crown rust.</title>
        <authorList>
            <person name="Miller M.E."/>
            <person name="Zhang Y."/>
            <person name="Omidvar V."/>
            <person name="Sperschneider J."/>
            <person name="Schwessinger B."/>
            <person name="Raley C."/>
            <person name="Palmer J.M."/>
            <person name="Garnica D."/>
            <person name="Upadhyaya N."/>
            <person name="Rathjen J."/>
            <person name="Taylor J.M."/>
            <person name="Park R.F."/>
            <person name="Dodds P.N."/>
            <person name="Hirsch C.D."/>
            <person name="Kianian S.F."/>
            <person name="Figueroa M."/>
        </authorList>
    </citation>
    <scope>NUCLEOTIDE SEQUENCE [LARGE SCALE GENOMIC DNA]</scope>
    <source>
        <strain evidence="3">12SD80</strain>
    </source>
</reference>
<feature type="compositionally biased region" description="Basic and acidic residues" evidence="1">
    <location>
        <begin position="10"/>
        <end position="25"/>
    </location>
</feature>
<accession>A0A2N5T3J9</accession>
<evidence type="ECO:0000259" key="2">
    <source>
        <dbReference type="Pfam" id="PF00172"/>
    </source>
</evidence>
<feature type="compositionally biased region" description="Polar residues" evidence="1">
    <location>
        <begin position="50"/>
        <end position="61"/>
    </location>
</feature>
<evidence type="ECO:0000256" key="1">
    <source>
        <dbReference type="SAM" id="MobiDB-lite"/>
    </source>
</evidence>
<dbReference type="Pfam" id="PF00172">
    <property type="entry name" value="Zn_clus"/>
    <property type="match status" value="1"/>
</dbReference>
<dbReference type="InterPro" id="IPR036864">
    <property type="entry name" value="Zn2-C6_fun-type_DNA-bd_sf"/>
</dbReference>
<comment type="caution">
    <text evidence="3">The sequence shown here is derived from an EMBL/GenBank/DDBJ whole genome shotgun (WGS) entry which is preliminary data.</text>
</comment>
<dbReference type="EMBL" id="PGCI01000018">
    <property type="protein sequence ID" value="PLW49164.1"/>
    <property type="molecule type" value="Genomic_DNA"/>
</dbReference>
<dbReference type="Gene3D" id="4.10.240.10">
    <property type="entry name" value="Zn(2)-C6 fungal-type DNA-binding domain"/>
    <property type="match status" value="1"/>
</dbReference>
<dbReference type="InterPro" id="IPR001138">
    <property type="entry name" value="Zn2Cys6_DnaBD"/>
</dbReference>
<dbReference type="CDD" id="cd00067">
    <property type="entry name" value="GAL4"/>
    <property type="match status" value="1"/>
</dbReference>
<dbReference type="Proteomes" id="UP000235392">
    <property type="component" value="Unassembled WGS sequence"/>
</dbReference>
<dbReference type="AlphaFoldDB" id="A0A2N5T3J9"/>
<gene>
    <name evidence="4" type="ORF">PCASD_02983</name>
    <name evidence="3" type="ORF">PCASD_13277</name>
</gene>
<feature type="region of interest" description="Disordered" evidence="1">
    <location>
        <begin position="1"/>
        <end position="25"/>
    </location>
</feature>
<evidence type="ECO:0000313" key="4">
    <source>
        <dbReference type="EMBL" id="PLW49164.1"/>
    </source>
</evidence>
<protein>
    <recommendedName>
        <fullName evidence="2">Zn(2)-C6 fungal-type domain-containing protein</fullName>
    </recommendedName>
</protein>
<evidence type="ECO:0000313" key="3">
    <source>
        <dbReference type="EMBL" id="PLW20057.1"/>
    </source>
</evidence>
<dbReference type="GO" id="GO:0000981">
    <property type="term" value="F:DNA-binding transcription factor activity, RNA polymerase II-specific"/>
    <property type="evidence" value="ECO:0007669"/>
    <property type="project" value="InterPro"/>
</dbReference>
<dbReference type="GO" id="GO:0008270">
    <property type="term" value="F:zinc ion binding"/>
    <property type="evidence" value="ECO:0007669"/>
    <property type="project" value="InterPro"/>
</dbReference>
<proteinExistence type="predicted"/>